<sequence length="214" mass="24284">MIRHIIFDFDGTIVNSRPLISKIYNRAAKKHGYRPIRDDDKGPFAGRSISQRRKALGIPLYRMPALGLNILWGYHRGLEELEVKPGIGDLIEQLHAQGYPLSIISSNLERNIRAFLQHQGIDQFEQIRSSRSLFGKHRAINTFLKRNDLKPEEVLYIGDELRDIKAGHRTGVNMVSAAWGYDSLESMRRMSPDFMASRPGEVLTAIQGFNAGVL</sequence>
<dbReference type="Pfam" id="PF13419">
    <property type="entry name" value="HAD_2"/>
    <property type="match status" value="1"/>
</dbReference>
<gene>
    <name evidence="1" type="ORF">FFV09_22215</name>
</gene>
<dbReference type="PANTHER" id="PTHR43434:SF13">
    <property type="entry name" value="PHOSPHOGLYCOLATE PHOSPHATASE"/>
    <property type="match status" value="1"/>
</dbReference>
<dbReference type="Proteomes" id="UP000316968">
    <property type="component" value="Chromosome"/>
</dbReference>
<dbReference type="InterPro" id="IPR050155">
    <property type="entry name" value="HAD-like_hydrolase_sf"/>
</dbReference>
<dbReference type="SFLD" id="SFLDG01129">
    <property type="entry name" value="C1.5:_HAD__Beta-PGM__Phosphata"/>
    <property type="match status" value="1"/>
</dbReference>
<dbReference type="KEGG" id="saca:FFV09_22215"/>
<dbReference type="SFLD" id="SFLDS00003">
    <property type="entry name" value="Haloacid_Dehalogenase"/>
    <property type="match status" value="1"/>
</dbReference>
<dbReference type="InterPro" id="IPR036412">
    <property type="entry name" value="HAD-like_sf"/>
</dbReference>
<dbReference type="GO" id="GO:0006281">
    <property type="term" value="P:DNA repair"/>
    <property type="evidence" value="ECO:0007669"/>
    <property type="project" value="TreeGrafter"/>
</dbReference>
<dbReference type="InterPro" id="IPR006439">
    <property type="entry name" value="HAD-SF_hydro_IA"/>
</dbReference>
<dbReference type="RefSeq" id="WP_141449877.1">
    <property type="nucleotide sequence ID" value="NZ_CP041217.1"/>
</dbReference>
<dbReference type="InterPro" id="IPR023198">
    <property type="entry name" value="PGP-like_dom2"/>
</dbReference>
<dbReference type="SUPFAM" id="SSF56784">
    <property type="entry name" value="HAD-like"/>
    <property type="match status" value="1"/>
</dbReference>
<dbReference type="GO" id="GO:0005829">
    <property type="term" value="C:cytosol"/>
    <property type="evidence" value="ECO:0007669"/>
    <property type="project" value="TreeGrafter"/>
</dbReference>
<dbReference type="NCBIfam" id="TIGR01549">
    <property type="entry name" value="HAD-SF-IA-v1"/>
    <property type="match status" value="1"/>
</dbReference>
<dbReference type="Gene3D" id="3.40.50.1000">
    <property type="entry name" value="HAD superfamily/HAD-like"/>
    <property type="match status" value="1"/>
</dbReference>
<protein>
    <submittedName>
        <fullName evidence="1">HAD-IA family hydrolase</fullName>
    </submittedName>
</protein>
<dbReference type="OrthoDB" id="9792518at2"/>
<organism evidence="1 2">
    <name type="scientific">Saccharibacillus brassicae</name>
    <dbReference type="NCBI Taxonomy" id="2583377"/>
    <lineage>
        <taxon>Bacteria</taxon>
        <taxon>Bacillati</taxon>
        <taxon>Bacillota</taxon>
        <taxon>Bacilli</taxon>
        <taxon>Bacillales</taxon>
        <taxon>Paenibacillaceae</taxon>
        <taxon>Saccharibacillus</taxon>
    </lineage>
</organism>
<dbReference type="PANTHER" id="PTHR43434">
    <property type="entry name" value="PHOSPHOGLYCOLATE PHOSPHATASE"/>
    <property type="match status" value="1"/>
</dbReference>
<dbReference type="InterPro" id="IPR023214">
    <property type="entry name" value="HAD_sf"/>
</dbReference>
<dbReference type="EMBL" id="CP041217">
    <property type="protein sequence ID" value="QDH23340.1"/>
    <property type="molecule type" value="Genomic_DNA"/>
</dbReference>
<dbReference type="Gene3D" id="1.10.150.240">
    <property type="entry name" value="Putative phosphatase, domain 2"/>
    <property type="match status" value="1"/>
</dbReference>
<evidence type="ECO:0000313" key="2">
    <source>
        <dbReference type="Proteomes" id="UP000316968"/>
    </source>
</evidence>
<proteinExistence type="predicted"/>
<dbReference type="GO" id="GO:0008967">
    <property type="term" value="F:phosphoglycolate phosphatase activity"/>
    <property type="evidence" value="ECO:0007669"/>
    <property type="project" value="TreeGrafter"/>
</dbReference>
<reference evidence="1 2" key="1">
    <citation type="submission" date="2019-06" db="EMBL/GenBank/DDBJ databases">
        <title>Saccharibacillus brassicae sp. nov., an endophytic bacterium isolated from Chinese cabbage seeds (Brassica pekinensis).</title>
        <authorList>
            <person name="Jiang L."/>
            <person name="Lee J."/>
            <person name="Kim S.W."/>
        </authorList>
    </citation>
    <scope>NUCLEOTIDE SEQUENCE [LARGE SCALE GENOMIC DNA]</scope>
    <source>
        <strain evidence="2">KCTC 43072 / ATSA2</strain>
    </source>
</reference>
<keyword evidence="1" id="KW-0378">Hydrolase</keyword>
<dbReference type="InterPro" id="IPR041492">
    <property type="entry name" value="HAD_2"/>
</dbReference>
<accession>A0A4Y6V3S8</accession>
<keyword evidence="2" id="KW-1185">Reference proteome</keyword>
<dbReference type="AlphaFoldDB" id="A0A4Y6V3S8"/>
<evidence type="ECO:0000313" key="1">
    <source>
        <dbReference type="EMBL" id="QDH23340.1"/>
    </source>
</evidence>
<name>A0A4Y6V3S8_SACBS</name>